<evidence type="ECO:0000256" key="4">
    <source>
        <dbReference type="ARBA" id="ARBA00022597"/>
    </source>
</evidence>
<keyword evidence="6 8" id="KW-1133">Transmembrane helix</keyword>
<evidence type="ECO:0000256" key="8">
    <source>
        <dbReference type="SAM" id="Phobius"/>
    </source>
</evidence>
<dbReference type="SUPFAM" id="SSF103473">
    <property type="entry name" value="MFS general substrate transporter"/>
    <property type="match status" value="1"/>
</dbReference>
<sequence length="476" mass="52145">MSIMYQAGCTIIVCYSCLTMALMYAWPSSTIKIFSSANTTLHRPMSENEIALFGSFSSISAIFTTPFSGFLLDRIGRRNSCILFSLPQVVAWLIVSISSRVEAVLAAMFISGFGGCTLLLVPVFISEFCQESVRGMMTSGSVVAYGLGILVSYVLGGCLEFKTMTYVCLTMSVLAVMLLWPLKDSPLFLMKCGLEKDAIKAVAFYRRVKESSKEVTQEINTIKRALNPDLEDLSPEEEKLQPEKQQKIQEKSNGISKWKFLKKSRSTRQALFVALTLYSAAMFQGLVAIQVYAEPIFVDVLPNISSTLSCVLLAVVTVVSSCVAAYLIDIAGRRPLMIYSSIGAGICSVALGTQIHLPWGPHWITGVFIYLFAITYTLGAGTVPFVFVAEVFLPEIKSLVSMLSAEWGWICNFIILYIFTPLVSSVGLAPVFYIFGGVCFATAIFCAYFLPETKGLSVGIIQTLLVKSKRAQSVSC</sequence>
<evidence type="ECO:0000259" key="9">
    <source>
        <dbReference type="PROSITE" id="PS50850"/>
    </source>
</evidence>
<keyword evidence="5 8" id="KW-0812">Transmembrane</keyword>
<dbReference type="InterPro" id="IPR020846">
    <property type="entry name" value="MFS_dom"/>
</dbReference>
<dbReference type="Proteomes" id="UP001314205">
    <property type="component" value="Unassembled WGS sequence"/>
</dbReference>
<keyword evidence="11" id="KW-1185">Reference proteome</keyword>
<keyword evidence="4" id="KW-0762">Sugar transport</keyword>
<accession>A0AAV1L7W4</accession>
<dbReference type="EMBL" id="CAVLGL010000086">
    <property type="protein sequence ID" value="CAK1591358.1"/>
    <property type="molecule type" value="Genomic_DNA"/>
</dbReference>
<feature type="domain" description="Major facilitator superfamily (MFS) profile" evidence="9">
    <location>
        <begin position="1"/>
        <end position="454"/>
    </location>
</feature>
<evidence type="ECO:0000256" key="7">
    <source>
        <dbReference type="ARBA" id="ARBA00023136"/>
    </source>
</evidence>
<dbReference type="PANTHER" id="PTHR48021">
    <property type="match status" value="1"/>
</dbReference>
<evidence type="ECO:0000256" key="2">
    <source>
        <dbReference type="ARBA" id="ARBA00022448"/>
    </source>
</evidence>
<feature type="transmembrane region" description="Helical" evidence="8">
    <location>
        <begin position="270"/>
        <end position="292"/>
    </location>
</feature>
<dbReference type="InterPro" id="IPR050549">
    <property type="entry name" value="MFS_Trehalose_Transporter"/>
</dbReference>
<evidence type="ECO:0000313" key="11">
    <source>
        <dbReference type="Proteomes" id="UP001314205"/>
    </source>
</evidence>
<evidence type="ECO:0000313" key="10">
    <source>
        <dbReference type="EMBL" id="CAK1591358.1"/>
    </source>
</evidence>
<organism evidence="10 11">
    <name type="scientific">Parnassius mnemosyne</name>
    <name type="common">clouded apollo</name>
    <dbReference type="NCBI Taxonomy" id="213953"/>
    <lineage>
        <taxon>Eukaryota</taxon>
        <taxon>Metazoa</taxon>
        <taxon>Ecdysozoa</taxon>
        <taxon>Arthropoda</taxon>
        <taxon>Hexapoda</taxon>
        <taxon>Insecta</taxon>
        <taxon>Pterygota</taxon>
        <taxon>Neoptera</taxon>
        <taxon>Endopterygota</taxon>
        <taxon>Lepidoptera</taxon>
        <taxon>Glossata</taxon>
        <taxon>Ditrysia</taxon>
        <taxon>Papilionoidea</taxon>
        <taxon>Papilionidae</taxon>
        <taxon>Parnassiinae</taxon>
        <taxon>Parnassini</taxon>
        <taxon>Parnassius</taxon>
        <taxon>Driopa</taxon>
    </lineage>
</organism>
<keyword evidence="3" id="KW-1003">Cell membrane</keyword>
<dbReference type="FunFam" id="1.20.1250.20:FF:000218">
    <property type="entry name" value="facilitated trehalose transporter Tret1"/>
    <property type="match status" value="1"/>
</dbReference>
<feature type="transmembrane region" description="Helical" evidence="8">
    <location>
        <begin position="336"/>
        <end position="357"/>
    </location>
</feature>
<reference evidence="10 11" key="1">
    <citation type="submission" date="2023-11" db="EMBL/GenBank/DDBJ databases">
        <authorList>
            <person name="Hedman E."/>
            <person name="Englund M."/>
            <person name="Stromberg M."/>
            <person name="Nyberg Akerstrom W."/>
            <person name="Nylinder S."/>
            <person name="Jareborg N."/>
            <person name="Kallberg Y."/>
            <person name="Kronander E."/>
        </authorList>
    </citation>
    <scope>NUCLEOTIDE SEQUENCE [LARGE SCALE GENOMIC DNA]</scope>
</reference>
<proteinExistence type="predicted"/>
<dbReference type="PROSITE" id="PS50850">
    <property type="entry name" value="MFS"/>
    <property type="match status" value="1"/>
</dbReference>
<dbReference type="InterPro" id="IPR036259">
    <property type="entry name" value="MFS_trans_sf"/>
</dbReference>
<dbReference type="PROSITE" id="PS00216">
    <property type="entry name" value="SUGAR_TRANSPORT_1"/>
    <property type="match status" value="2"/>
</dbReference>
<gene>
    <name evidence="10" type="ORF">PARMNEM_LOCUS11609</name>
</gene>
<feature type="transmembrane region" description="Helical" evidence="8">
    <location>
        <begin position="79"/>
        <end position="97"/>
    </location>
</feature>
<protein>
    <recommendedName>
        <fullName evidence="9">Major facilitator superfamily (MFS) profile domain-containing protein</fullName>
    </recommendedName>
</protein>
<dbReference type="Pfam" id="PF00083">
    <property type="entry name" value="Sugar_tr"/>
    <property type="match status" value="1"/>
</dbReference>
<dbReference type="InterPro" id="IPR005828">
    <property type="entry name" value="MFS_sugar_transport-like"/>
</dbReference>
<name>A0AAV1L7W4_9NEOP</name>
<dbReference type="InterPro" id="IPR005829">
    <property type="entry name" value="Sugar_transporter_CS"/>
</dbReference>
<keyword evidence="7 8" id="KW-0472">Membrane</keyword>
<feature type="transmembrane region" description="Helical" evidence="8">
    <location>
        <begin position="7"/>
        <end position="26"/>
    </location>
</feature>
<evidence type="ECO:0000256" key="1">
    <source>
        <dbReference type="ARBA" id="ARBA00004651"/>
    </source>
</evidence>
<comment type="subcellular location">
    <subcellularLocation>
        <location evidence="1">Cell membrane</location>
        <topology evidence="1">Multi-pass membrane protein</topology>
    </subcellularLocation>
</comment>
<dbReference type="Gene3D" id="1.20.1250.20">
    <property type="entry name" value="MFS general substrate transporter like domains"/>
    <property type="match status" value="1"/>
</dbReference>
<evidence type="ECO:0000256" key="3">
    <source>
        <dbReference type="ARBA" id="ARBA00022475"/>
    </source>
</evidence>
<keyword evidence="2" id="KW-0813">Transport</keyword>
<dbReference type="PANTHER" id="PTHR48021:SF1">
    <property type="entry name" value="GH07001P-RELATED"/>
    <property type="match status" value="1"/>
</dbReference>
<feature type="transmembrane region" description="Helical" evidence="8">
    <location>
        <begin position="399"/>
        <end position="419"/>
    </location>
</feature>
<feature type="transmembrane region" description="Helical" evidence="8">
    <location>
        <begin position="431"/>
        <end position="450"/>
    </location>
</feature>
<feature type="transmembrane region" description="Helical" evidence="8">
    <location>
        <begin position="304"/>
        <end position="329"/>
    </location>
</feature>
<feature type="transmembrane region" description="Helical" evidence="8">
    <location>
        <begin position="103"/>
        <end position="125"/>
    </location>
</feature>
<dbReference type="GO" id="GO:0005886">
    <property type="term" value="C:plasma membrane"/>
    <property type="evidence" value="ECO:0007669"/>
    <property type="project" value="UniProtKB-SubCell"/>
</dbReference>
<feature type="transmembrane region" description="Helical" evidence="8">
    <location>
        <begin position="163"/>
        <end position="182"/>
    </location>
</feature>
<feature type="transmembrane region" description="Helical" evidence="8">
    <location>
        <begin position="363"/>
        <end position="387"/>
    </location>
</feature>
<dbReference type="GO" id="GO:0022857">
    <property type="term" value="F:transmembrane transporter activity"/>
    <property type="evidence" value="ECO:0007669"/>
    <property type="project" value="InterPro"/>
</dbReference>
<feature type="transmembrane region" description="Helical" evidence="8">
    <location>
        <begin position="137"/>
        <end position="157"/>
    </location>
</feature>
<evidence type="ECO:0000256" key="5">
    <source>
        <dbReference type="ARBA" id="ARBA00022692"/>
    </source>
</evidence>
<feature type="transmembrane region" description="Helical" evidence="8">
    <location>
        <begin position="50"/>
        <end position="72"/>
    </location>
</feature>
<comment type="caution">
    <text evidence="10">The sequence shown here is derived from an EMBL/GenBank/DDBJ whole genome shotgun (WGS) entry which is preliminary data.</text>
</comment>
<evidence type="ECO:0000256" key="6">
    <source>
        <dbReference type="ARBA" id="ARBA00022989"/>
    </source>
</evidence>
<dbReference type="AlphaFoldDB" id="A0AAV1L7W4"/>